<evidence type="ECO:0000313" key="4">
    <source>
        <dbReference type="Proteomes" id="UP000015241"/>
    </source>
</evidence>
<dbReference type="STRING" id="743788.S8EVW2"/>
<dbReference type="Pfam" id="PF12937">
    <property type="entry name" value="F-box-like"/>
    <property type="match status" value="1"/>
</dbReference>
<feature type="domain" description="F-box" evidence="2">
    <location>
        <begin position="32"/>
        <end position="88"/>
    </location>
</feature>
<dbReference type="InterPro" id="IPR001810">
    <property type="entry name" value="F-box_dom"/>
</dbReference>
<dbReference type="HOGENOM" id="CLU_024199_2_3_1"/>
<organism evidence="3 4">
    <name type="scientific">Fomitopsis schrenkii</name>
    <name type="common">Brown rot fungus</name>
    <dbReference type="NCBI Taxonomy" id="2126942"/>
    <lineage>
        <taxon>Eukaryota</taxon>
        <taxon>Fungi</taxon>
        <taxon>Dikarya</taxon>
        <taxon>Basidiomycota</taxon>
        <taxon>Agaricomycotina</taxon>
        <taxon>Agaricomycetes</taxon>
        <taxon>Polyporales</taxon>
        <taxon>Fomitopsis</taxon>
    </lineage>
</organism>
<feature type="compositionally biased region" description="Acidic residues" evidence="1">
    <location>
        <begin position="554"/>
        <end position="564"/>
    </location>
</feature>
<name>S8EVW2_FOMSC</name>
<keyword evidence="4" id="KW-1185">Reference proteome</keyword>
<dbReference type="Gene3D" id="1.20.1280.50">
    <property type="match status" value="1"/>
</dbReference>
<evidence type="ECO:0000259" key="2">
    <source>
        <dbReference type="Pfam" id="PF12937"/>
    </source>
</evidence>
<feature type="region of interest" description="Disordered" evidence="1">
    <location>
        <begin position="537"/>
        <end position="564"/>
    </location>
</feature>
<dbReference type="OrthoDB" id="3264373at2759"/>
<reference evidence="3 4" key="1">
    <citation type="journal article" date="2012" name="Science">
        <title>The Paleozoic origin of enzymatic lignin decomposition reconstructed from 31 fungal genomes.</title>
        <authorList>
            <person name="Floudas D."/>
            <person name="Binder M."/>
            <person name="Riley R."/>
            <person name="Barry K."/>
            <person name="Blanchette R.A."/>
            <person name="Henrissat B."/>
            <person name="Martinez A.T."/>
            <person name="Otillar R."/>
            <person name="Spatafora J.W."/>
            <person name="Yadav J.S."/>
            <person name="Aerts A."/>
            <person name="Benoit I."/>
            <person name="Boyd A."/>
            <person name="Carlson A."/>
            <person name="Copeland A."/>
            <person name="Coutinho P.M."/>
            <person name="de Vries R.P."/>
            <person name="Ferreira P."/>
            <person name="Findley K."/>
            <person name="Foster B."/>
            <person name="Gaskell J."/>
            <person name="Glotzer D."/>
            <person name="Gorecki P."/>
            <person name="Heitman J."/>
            <person name="Hesse C."/>
            <person name="Hori C."/>
            <person name="Igarashi K."/>
            <person name="Jurgens J.A."/>
            <person name="Kallen N."/>
            <person name="Kersten P."/>
            <person name="Kohler A."/>
            <person name="Kuees U."/>
            <person name="Kumar T.K.A."/>
            <person name="Kuo A."/>
            <person name="LaButti K."/>
            <person name="Larrondo L.F."/>
            <person name="Lindquist E."/>
            <person name="Ling A."/>
            <person name="Lombard V."/>
            <person name="Lucas S."/>
            <person name="Lundell T."/>
            <person name="Martin R."/>
            <person name="McLaughlin D.J."/>
            <person name="Morgenstern I."/>
            <person name="Morin E."/>
            <person name="Murat C."/>
            <person name="Nagy L.G."/>
            <person name="Nolan M."/>
            <person name="Ohm R.A."/>
            <person name="Patyshakuliyeva A."/>
            <person name="Rokas A."/>
            <person name="Ruiz-Duenas F.J."/>
            <person name="Sabat G."/>
            <person name="Salamov A."/>
            <person name="Samejima M."/>
            <person name="Schmutz J."/>
            <person name="Slot J.C."/>
            <person name="St John F."/>
            <person name="Stenlid J."/>
            <person name="Sun H."/>
            <person name="Sun S."/>
            <person name="Syed K."/>
            <person name="Tsang A."/>
            <person name="Wiebenga A."/>
            <person name="Young D."/>
            <person name="Pisabarro A."/>
            <person name="Eastwood D.C."/>
            <person name="Martin F."/>
            <person name="Cullen D."/>
            <person name="Grigoriev I.V."/>
            <person name="Hibbett D.S."/>
        </authorList>
    </citation>
    <scope>NUCLEOTIDE SEQUENCE</scope>
    <source>
        <strain evidence="4">FP-58527</strain>
    </source>
</reference>
<evidence type="ECO:0000313" key="3">
    <source>
        <dbReference type="EMBL" id="EPS93750.1"/>
    </source>
</evidence>
<gene>
    <name evidence="3" type="ORF">FOMPIDRAFT_93879</name>
</gene>
<sequence>MANREALQRQKAHHYECIRVINMQLNAMAPVSHLPPELLSKIFLHTAGRFAALGSPSPRLRDWIRVTHVCKHWRENALQCRALWSRLDVPMDLRALKEFLVRSKNAPLTMHLSFCSWRLPDFGESEAPPDEHMLALSALHRVRALSVDADWDFDQIDLVLKRLGGRAPLLESLKIIGPSDLSELPKLRSSISRMLSHPETGRLRTLITDFGCFTWRSLSFDSLTCLKVRGDGDPSESSITSFLKALAHMSCLEELELECMFVDCLQSSVTLPAPTTLPRLRHLRTRRESTCTATIILNNLYTPSLSQLSVGVSEGGDKEEHILLFTAMAEKASTLGQFMTIALYCSPPGATYIYAYRNVCKRTADPKDDSTSEWLTQHIPTFEYLADGVNDVPLAEFCRLLPVRDAQALLLGYNIPMQDEWLGLTRYMEAVTELRLHFATDDVINLCKLLSLKQEDPGAGRTLFALPNLRAFTIDEASFREDFTDEDRIAKLRAFCTQRAEEGAEIKTLRILRAWELWEEDLEMLREVVPCVESDGMLESASRNSNHDRRPEVVMEDSDEDDEG</sequence>
<evidence type="ECO:0000256" key="1">
    <source>
        <dbReference type="SAM" id="MobiDB-lite"/>
    </source>
</evidence>
<protein>
    <recommendedName>
        <fullName evidence="2">F-box domain-containing protein</fullName>
    </recommendedName>
</protein>
<proteinExistence type="predicted"/>
<dbReference type="Proteomes" id="UP000015241">
    <property type="component" value="Unassembled WGS sequence"/>
</dbReference>
<dbReference type="InParanoid" id="S8EVW2"/>
<accession>S8EVW2</accession>
<dbReference type="EMBL" id="KE504258">
    <property type="protein sequence ID" value="EPS93750.1"/>
    <property type="molecule type" value="Genomic_DNA"/>
</dbReference>
<dbReference type="AlphaFoldDB" id="S8EVW2"/>